<dbReference type="Proteomes" id="UP000035065">
    <property type="component" value="Unassembled WGS sequence"/>
</dbReference>
<dbReference type="InterPro" id="IPR036271">
    <property type="entry name" value="Tet_transcr_reg_TetR-rel_C_sf"/>
</dbReference>
<dbReference type="InterPro" id="IPR050109">
    <property type="entry name" value="HTH-type_TetR-like_transc_reg"/>
</dbReference>
<protein>
    <submittedName>
        <fullName evidence="4">Transcriptional regulator, TetR family protein</fullName>
    </submittedName>
</protein>
<dbReference type="GO" id="GO:0000976">
    <property type="term" value="F:transcription cis-regulatory region binding"/>
    <property type="evidence" value="ECO:0007669"/>
    <property type="project" value="TreeGrafter"/>
</dbReference>
<dbReference type="PRINTS" id="PR00455">
    <property type="entry name" value="HTHTETR"/>
</dbReference>
<name>F1YMQ7_9ACTN</name>
<evidence type="ECO:0000259" key="3">
    <source>
        <dbReference type="PROSITE" id="PS50977"/>
    </source>
</evidence>
<keyword evidence="5" id="KW-1185">Reference proteome</keyword>
<evidence type="ECO:0000256" key="1">
    <source>
        <dbReference type="ARBA" id="ARBA00023125"/>
    </source>
</evidence>
<dbReference type="InterPro" id="IPR041490">
    <property type="entry name" value="KstR2_TetR_C"/>
</dbReference>
<dbReference type="eggNOG" id="COG1309">
    <property type="taxonomic scope" value="Bacteria"/>
</dbReference>
<dbReference type="GO" id="GO:0003700">
    <property type="term" value="F:DNA-binding transcription factor activity"/>
    <property type="evidence" value="ECO:0007669"/>
    <property type="project" value="TreeGrafter"/>
</dbReference>
<feature type="domain" description="HTH tetR-type" evidence="3">
    <location>
        <begin position="11"/>
        <end position="71"/>
    </location>
</feature>
<dbReference type="PANTHER" id="PTHR30055">
    <property type="entry name" value="HTH-TYPE TRANSCRIPTIONAL REGULATOR RUTR"/>
    <property type="match status" value="1"/>
</dbReference>
<dbReference type="SUPFAM" id="SSF46689">
    <property type="entry name" value="Homeodomain-like"/>
    <property type="match status" value="1"/>
</dbReference>
<proteinExistence type="predicted"/>
<dbReference type="PROSITE" id="PS50977">
    <property type="entry name" value="HTH_TETR_2"/>
    <property type="match status" value="1"/>
</dbReference>
<dbReference type="Pfam" id="PF17932">
    <property type="entry name" value="TetR_C_24"/>
    <property type="match status" value="1"/>
</dbReference>
<dbReference type="STRING" id="644548.SCNU_16014"/>
<evidence type="ECO:0000313" key="5">
    <source>
        <dbReference type="Proteomes" id="UP000035065"/>
    </source>
</evidence>
<dbReference type="AlphaFoldDB" id="F1YMQ7"/>
<evidence type="ECO:0000313" key="4">
    <source>
        <dbReference type="EMBL" id="EGD53992.1"/>
    </source>
</evidence>
<dbReference type="Pfam" id="PF00440">
    <property type="entry name" value="TetR_N"/>
    <property type="match status" value="1"/>
</dbReference>
<dbReference type="Gene3D" id="1.10.357.10">
    <property type="entry name" value="Tetracycline Repressor, domain 2"/>
    <property type="match status" value="1"/>
</dbReference>
<dbReference type="OrthoDB" id="1669699at2"/>
<accession>F1YMQ7</accession>
<dbReference type="InterPro" id="IPR001647">
    <property type="entry name" value="HTH_TetR"/>
</dbReference>
<dbReference type="PANTHER" id="PTHR30055:SF200">
    <property type="entry name" value="HTH-TYPE TRANSCRIPTIONAL REPRESSOR BDCR"/>
    <property type="match status" value="1"/>
</dbReference>
<evidence type="ECO:0000256" key="2">
    <source>
        <dbReference type="PROSITE-ProRule" id="PRU00335"/>
    </source>
</evidence>
<keyword evidence="1 2" id="KW-0238">DNA-binding</keyword>
<dbReference type="InterPro" id="IPR009057">
    <property type="entry name" value="Homeodomain-like_sf"/>
</dbReference>
<dbReference type="RefSeq" id="WP_009680399.1">
    <property type="nucleotide sequence ID" value="NZ_AEUD01000015.1"/>
</dbReference>
<feature type="DNA-binding region" description="H-T-H motif" evidence="2">
    <location>
        <begin position="34"/>
        <end position="53"/>
    </location>
</feature>
<comment type="caution">
    <text evidence="4">The sequence shown here is derived from an EMBL/GenBank/DDBJ whole genome shotgun (WGS) entry which is preliminary data.</text>
</comment>
<gene>
    <name evidence="4" type="ORF">SCNU_16014</name>
</gene>
<dbReference type="EMBL" id="AEUD01000015">
    <property type="protein sequence ID" value="EGD53992.1"/>
    <property type="molecule type" value="Genomic_DNA"/>
</dbReference>
<dbReference type="SUPFAM" id="SSF48498">
    <property type="entry name" value="Tetracyclin repressor-like, C-terminal domain"/>
    <property type="match status" value="1"/>
</dbReference>
<sequence>MTDETTASRSELTRRRLLDAALEAFAERGFHGTTTRDIASAAGMSPAAVYVHYRSKEDLLFELCRTGHLATIATVERADEPGAEPATRLSSVIRAFAERHAEGHTSARIVNYELAALAPDHRSEIVELRRDITRRVRAIVDAGVDAGAFDVDDPRTTTNSLLSMGIDIARWYSDRGPLDPQQIGDFYASLALRIVGAAESYPPKSTNDQSNK</sequence>
<organism evidence="4 5">
    <name type="scientific">Gordonia neofelifaecis NRRL B-59395</name>
    <dbReference type="NCBI Taxonomy" id="644548"/>
    <lineage>
        <taxon>Bacteria</taxon>
        <taxon>Bacillati</taxon>
        <taxon>Actinomycetota</taxon>
        <taxon>Actinomycetes</taxon>
        <taxon>Mycobacteriales</taxon>
        <taxon>Gordoniaceae</taxon>
        <taxon>Gordonia</taxon>
    </lineage>
</organism>
<reference evidence="4 5" key="1">
    <citation type="journal article" date="2011" name="J. Bacteriol.">
        <title>Draft Genome Sequence of Gordonia neofelifaecis NRRL B-59395, a Cholesterol-Degrading Actinomycete.</title>
        <authorList>
            <person name="Ge F."/>
            <person name="Li W."/>
            <person name="Chen G."/>
            <person name="Liu Y."/>
            <person name="Zhang G."/>
            <person name="Yong B."/>
            <person name="Wang Q."/>
            <person name="Wang N."/>
            <person name="Huang Z."/>
            <person name="Li W."/>
            <person name="Wang J."/>
            <person name="Wu C."/>
            <person name="Xie Q."/>
            <person name="Liu G."/>
        </authorList>
    </citation>
    <scope>NUCLEOTIDE SEQUENCE [LARGE SCALE GENOMIC DNA]</scope>
    <source>
        <strain evidence="4 5">NRRL B-59395</strain>
    </source>
</reference>